<feature type="region of interest" description="Disordered" evidence="1">
    <location>
        <begin position="1"/>
        <end position="34"/>
    </location>
</feature>
<evidence type="ECO:0000256" key="1">
    <source>
        <dbReference type="SAM" id="MobiDB-lite"/>
    </source>
</evidence>
<name>A0ABD1ZBL5_9MARC</name>
<gene>
    <name evidence="2" type="ORF">R1flu_012797</name>
</gene>
<evidence type="ECO:0000313" key="3">
    <source>
        <dbReference type="Proteomes" id="UP001605036"/>
    </source>
</evidence>
<sequence length="78" mass="8971">MTDTTLPDKSSGFRGDRSSLESGEQHEQYCSGTVAAEGRERKREKCFKVEGQRRSWRGCHFRLGYACFWGNHDEILVV</sequence>
<accession>A0ABD1ZBL5</accession>
<dbReference type="AlphaFoldDB" id="A0ABD1ZBL5"/>
<proteinExistence type="predicted"/>
<reference evidence="2 3" key="1">
    <citation type="submission" date="2024-09" db="EMBL/GenBank/DDBJ databases">
        <title>Chromosome-scale assembly of Riccia fluitans.</title>
        <authorList>
            <person name="Paukszto L."/>
            <person name="Sawicki J."/>
            <person name="Karawczyk K."/>
            <person name="Piernik-Szablinska J."/>
            <person name="Szczecinska M."/>
            <person name="Mazdziarz M."/>
        </authorList>
    </citation>
    <scope>NUCLEOTIDE SEQUENCE [LARGE SCALE GENOMIC DNA]</scope>
    <source>
        <strain evidence="2">Rf_01</strain>
        <tissue evidence="2">Aerial parts of the thallus</tissue>
    </source>
</reference>
<keyword evidence="3" id="KW-1185">Reference proteome</keyword>
<dbReference type="Proteomes" id="UP001605036">
    <property type="component" value="Unassembled WGS sequence"/>
</dbReference>
<protein>
    <submittedName>
        <fullName evidence="2">Uncharacterized protein</fullName>
    </submittedName>
</protein>
<comment type="caution">
    <text evidence="2">The sequence shown here is derived from an EMBL/GenBank/DDBJ whole genome shotgun (WGS) entry which is preliminary data.</text>
</comment>
<organism evidence="2 3">
    <name type="scientific">Riccia fluitans</name>
    <dbReference type="NCBI Taxonomy" id="41844"/>
    <lineage>
        <taxon>Eukaryota</taxon>
        <taxon>Viridiplantae</taxon>
        <taxon>Streptophyta</taxon>
        <taxon>Embryophyta</taxon>
        <taxon>Marchantiophyta</taxon>
        <taxon>Marchantiopsida</taxon>
        <taxon>Marchantiidae</taxon>
        <taxon>Marchantiales</taxon>
        <taxon>Ricciaceae</taxon>
        <taxon>Riccia</taxon>
    </lineage>
</organism>
<dbReference type="EMBL" id="JBHFFA010000002">
    <property type="protein sequence ID" value="KAL2645210.1"/>
    <property type="molecule type" value="Genomic_DNA"/>
</dbReference>
<feature type="compositionally biased region" description="Basic and acidic residues" evidence="1">
    <location>
        <begin position="14"/>
        <end position="27"/>
    </location>
</feature>
<evidence type="ECO:0000313" key="2">
    <source>
        <dbReference type="EMBL" id="KAL2645210.1"/>
    </source>
</evidence>